<dbReference type="GO" id="GO:0016020">
    <property type="term" value="C:membrane"/>
    <property type="evidence" value="ECO:0007669"/>
    <property type="project" value="InterPro"/>
</dbReference>
<evidence type="ECO:0000259" key="5">
    <source>
        <dbReference type="PROSITE" id="PS50887"/>
    </source>
</evidence>
<dbReference type="PROSITE" id="PS50883">
    <property type="entry name" value="EAL"/>
    <property type="match status" value="1"/>
</dbReference>
<dbReference type="Pfam" id="PF00563">
    <property type="entry name" value="EAL"/>
    <property type="match status" value="1"/>
</dbReference>
<dbReference type="GO" id="GO:0003824">
    <property type="term" value="F:catalytic activity"/>
    <property type="evidence" value="ECO:0007669"/>
    <property type="project" value="UniProtKB-ARBA"/>
</dbReference>
<dbReference type="CDD" id="cd01948">
    <property type="entry name" value="EAL"/>
    <property type="match status" value="1"/>
</dbReference>
<dbReference type="SMART" id="SM00052">
    <property type="entry name" value="EAL"/>
    <property type="match status" value="1"/>
</dbReference>
<evidence type="ECO:0000313" key="6">
    <source>
        <dbReference type="EMBL" id="SFU42542.1"/>
    </source>
</evidence>
<evidence type="ECO:0000313" key="7">
    <source>
        <dbReference type="Proteomes" id="UP000182649"/>
    </source>
</evidence>
<dbReference type="InterPro" id="IPR000160">
    <property type="entry name" value="GGDEF_dom"/>
</dbReference>
<dbReference type="AlphaFoldDB" id="A0A1I7G258"/>
<sequence>MRISSFTKLFATVLILLLLPIGAMAFQALNIQDDIVVTQNWTQSKLNEALGHLHRNMLMMVALTVTTLLSVVVAIVHTRRTILLPLAQLHEEAKSIAEGAYQARCGIDTSNELAELGAMFNSMAVTIEKDIATRRALEEFMQQATAIFENSSEAVMITDAENIIVRVNPAFTKVTGYRPDEAVGKNWDLLEASMKEQAFFLTVKNSLDTTGRWEGEMTSWRKNREAYVEWRRVNAIYRDGGSIHGWITLFSDITPEKKSEELIWQQTNFDPLTDLPNRHMFHNRLEQEIRKVDRLGSSLALILLDLDNFKEVNDTYGHNSGNVLLKEASWRLNSCVRGTDTVARMGGDEFTVILAPLKSLISINRVIRDILYKMAMPFQLGDKTAYISASIGVTFYPHDATDPESLVRNADQAMYAAKNKGRNCFNYFTPTLNEAAQNRMRVASDLRGALADHQLQLYYQPIVELSTSQIHKAEALLRWHHPELGLINPADFVSIAEETRMIVDIGNWVFQKALQQVAAWRVSYFPQFQISINTSAVQFRKDVDLFSSWLGLLREMRLPGQSIAIEITERLLMDTTCDVRSKLRGFREAGLQVSLDDFGTGYSSLGYLKRFDIDYLKIDRTFVQNLAPDSEDLALCEAIIVMAHKLGIKVIGEGIETMEQRDLLTLVGCDYGQGNLFSKAVPAKGFENGITEQEEVSDMSLRIKNNNGREDSVRTGSSRVLLPYNDTTQPSVFTARGALRPPG</sequence>
<dbReference type="FunFam" id="3.30.70.270:FF:000001">
    <property type="entry name" value="Diguanylate cyclase domain protein"/>
    <property type="match status" value="1"/>
</dbReference>
<dbReference type="NCBIfam" id="TIGR00254">
    <property type="entry name" value="GGDEF"/>
    <property type="match status" value="1"/>
</dbReference>
<gene>
    <name evidence="6" type="ORF">SAMN05216417_10390</name>
</gene>
<dbReference type="Proteomes" id="UP000182649">
    <property type="component" value="Unassembled WGS sequence"/>
</dbReference>
<dbReference type="Gene3D" id="3.20.20.450">
    <property type="entry name" value="EAL domain"/>
    <property type="match status" value="1"/>
</dbReference>
<dbReference type="Pfam" id="PF13426">
    <property type="entry name" value="PAS_9"/>
    <property type="match status" value="1"/>
</dbReference>
<dbReference type="RefSeq" id="WP_074973417.1">
    <property type="nucleotide sequence ID" value="NZ_FPBZ01000003.1"/>
</dbReference>
<dbReference type="PROSITE" id="PS50887">
    <property type="entry name" value="GGDEF"/>
    <property type="match status" value="1"/>
</dbReference>
<dbReference type="InterPro" id="IPR043128">
    <property type="entry name" value="Rev_trsase/Diguanyl_cyclase"/>
</dbReference>
<dbReference type="Pfam" id="PF00990">
    <property type="entry name" value="GGDEF"/>
    <property type="match status" value="1"/>
</dbReference>
<dbReference type="Gene3D" id="3.30.450.20">
    <property type="entry name" value="PAS domain"/>
    <property type="match status" value="1"/>
</dbReference>
<dbReference type="CDD" id="cd06225">
    <property type="entry name" value="HAMP"/>
    <property type="match status" value="1"/>
</dbReference>
<dbReference type="SUPFAM" id="SSF141868">
    <property type="entry name" value="EAL domain-like"/>
    <property type="match status" value="1"/>
</dbReference>
<dbReference type="PROSITE" id="PS50885">
    <property type="entry name" value="HAMP"/>
    <property type="match status" value="1"/>
</dbReference>
<dbReference type="SMART" id="SM00267">
    <property type="entry name" value="GGDEF"/>
    <property type="match status" value="1"/>
</dbReference>
<dbReference type="InterPro" id="IPR052155">
    <property type="entry name" value="Biofilm_reg_signaling"/>
</dbReference>
<feature type="domain" description="EAL" evidence="3">
    <location>
        <begin position="439"/>
        <end position="694"/>
    </location>
</feature>
<name>A0A1I7G258_9PROT</name>
<dbReference type="PANTHER" id="PTHR44757:SF2">
    <property type="entry name" value="BIOFILM ARCHITECTURE MAINTENANCE PROTEIN MBAA"/>
    <property type="match status" value="1"/>
</dbReference>
<accession>A0A1I7G258</accession>
<reference evidence="6 7" key="1">
    <citation type="submission" date="2016-10" db="EMBL/GenBank/DDBJ databases">
        <authorList>
            <person name="de Groot N.N."/>
        </authorList>
    </citation>
    <scope>NUCLEOTIDE SEQUENCE [LARGE SCALE GENOMIC DNA]</scope>
    <source>
        <strain evidence="6 7">Nl14</strain>
    </source>
</reference>
<dbReference type="NCBIfam" id="TIGR00229">
    <property type="entry name" value="sensory_box"/>
    <property type="match status" value="1"/>
</dbReference>
<feature type="domain" description="GGDEF" evidence="5">
    <location>
        <begin position="297"/>
        <end position="430"/>
    </location>
</feature>
<dbReference type="SUPFAM" id="SSF55785">
    <property type="entry name" value="PYP-like sensor domain (PAS domain)"/>
    <property type="match status" value="1"/>
</dbReference>
<feature type="domain" description="HAMP" evidence="4">
    <location>
        <begin position="80"/>
        <end position="132"/>
    </location>
</feature>
<dbReference type="InterPro" id="IPR029787">
    <property type="entry name" value="Nucleotide_cyclase"/>
</dbReference>
<evidence type="ECO:0000256" key="1">
    <source>
        <dbReference type="SAM" id="Phobius"/>
    </source>
</evidence>
<evidence type="ECO:0000259" key="2">
    <source>
        <dbReference type="PROSITE" id="PS50112"/>
    </source>
</evidence>
<dbReference type="SUPFAM" id="SSF55073">
    <property type="entry name" value="Nucleotide cyclase"/>
    <property type="match status" value="1"/>
</dbReference>
<dbReference type="InterPro" id="IPR000014">
    <property type="entry name" value="PAS"/>
</dbReference>
<dbReference type="GO" id="GO:0007165">
    <property type="term" value="P:signal transduction"/>
    <property type="evidence" value="ECO:0007669"/>
    <property type="project" value="InterPro"/>
</dbReference>
<dbReference type="SMART" id="SM00304">
    <property type="entry name" value="HAMP"/>
    <property type="match status" value="1"/>
</dbReference>
<evidence type="ECO:0000259" key="3">
    <source>
        <dbReference type="PROSITE" id="PS50883"/>
    </source>
</evidence>
<dbReference type="CDD" id="cd01949">
    <property type="entry name" value="GGDEF"/>
    <property type="match status" value="1"/>
</dbReference>
<dbReference type="Gene3D" id="3.30.70.270">
    <property type="match status" value="1"/>
</dbReference>
<feature type="domain" description="PAS" evidence="2">
    <location>
        <begin position="140"/>
        <end position="191"/>
    </location>
</feature>
<dbReference type="InterPro" id="IPR001633">
    <property type="entry name" value="EAL_dom"/>
</dbReference>
<proteinExistence type="predicted"/>
<keyword evidence="1" id="KW-0472">Membrane</keyword>
<dbReference type="InterPro" id="IPR035919">
    <property type="entry name" value="EAL_sf"/>
</dbReference>
<dbReference type="EMBL" id="FPBZ01000003">
    <property type="protein sequence ID" value="SFU42542.1"/>
    <property type="molecule type" value="Genomic_DNA"/>
</dbReference>
<dbReference type="Gene3D" id="6.10.340.10">
    <property type="match status" value="1"/>
</dbReference>
<feature type="transmembrane region" description="Helical" evidence="1">
    <location>
        <begin position="57"/>
        <end position="76"/>
    </location>
</feature>
<dbReference type="InterPro" id="IPR003660">
    <property type="entry name" value="HAMP_dom"/>
</dbReference>
<dbReference type="SMART" id="SM00091">
    <property type="entry name" value="PAS"/>
    <property type="match status" value="1"/>
</dbReference>
<dbReference type="CDD" id="cd00130">
    <property type="entry name" value="PAS"/>
    <property type="match status" value="1"/>
</dbReference>
<dbReference type="Pfam" id="PF00672">
    <property type="entry name" value="HAMP"/>
    <property type="match status" value="1"/>
</dbReference>
<dbReference type="SUPFAM" id="SSF158472">
    <property type="entry name" value="HAMP domain-like"/>
    <property type="match status" value="1"/>
</dbReference>
<dbReference type="OrthoDB" id="8588402at2"/>
<dbReference type="PANTHER" id="PTHR44757">
    <property type="entry name" value="DIGUANYLATE CYCLASE DGCP"/>
    <property type="match status" value="1"/>
</dbReference>
<dbReference type="InterPro" id="IPR035965">
    <property type="entry name" value="PAS-like_dom_sf"/>
</dbReference>
<protein>
    <submittedName>
        <fullName evidence="6">PAS domain S-box-containing protein/diguanylate cyclase (GGDEF) domain-containing protein</fullName>
    </submittedName>
</protein>
<organism evidence="6 7">
    <name type="scientific">Nitrosospira multiformis</name>
    <dbReference type="NCBI Taxonomy" id="1231"/>
    <lineage>
        <taxon>Bacteria</taxon>
        <taxon>Pseudomonadati</taxon>
        <taxon>Pseudomonadota</taxon>
        <taxon>Betaproteobacteria</taxon>
        <taxon>Nitrosomonadales</taxon>
        <taxon>Nitrosomonadaceae</taxon>
        <taxon>Nitrosospira</taxon>
    </lineage>
</organism>
<keyword evidence="1" id="KW-1133">Transmembrane helix</keyword>
<keyword evidence="1" id="KW-0812">Transmembrane</keyword>
<evidence type="ECO:0000259" key="4">
    <source>
        <dbReference type="PROSITE" id="PS50885"/>
    </source>
</evidence>
<dbReference type="PROSITE" id="PS50112">
    <property type="entry name" value="PAS"/>
    <property type="match status" value="1"/>
</dbReference>